<comment type="caution">
    <text evidence="1">The sequence shown here is derived from an EMBL/GenBank/DDBJ whole genome shotgun (WGS) entry which is preliminary data.</text>
</comment>
<accession>A0A326U802</accession>
<protein>
    <recommendedName>
        <fullName evidence="3">Toprim domain-containing protein</fullName>
    </recommendedName>
</protein>
<reference evidence="1 2" key="1">
    <citation type="submission" date="2018-06" db="EMBL/GenBank/DDBJ databases">
        <title>Genomic Encyclopedia of Archaeal and Bacterial Type Strains, Phase II (KMG-II): from individual species to whole genera.</title>
        <authorList>
            <person name="Goeker M."/>
        </authorList>
    </citation>
    <scope>NUCLEOTIDE SEQUENCE [LARGE SCALE GENOMIC DNA]</scope>
    <source>
        <strain evidence="1 2">ATCC BAA-1881</strain>
    </source>
</reference>
<evidence type="ECO:0000313" key="1">
    <source>
        <dbReference type="EMBL" id="PZW31198.1"/>
    </source>
</evidence>
<gene>
    <name evidence="1" type="ORF">EI42_02295</name>
</gene>
<dbReference type="RefSeq" id="WP_111321944.1">
    <property type="nucleotide sequence ID" value="NZ_BIFX01000003.1"/>
</dbReference>
<dbReference type="EMBL" id="QKUF01000006">
    <property type="protein sequence ID" value="PZW31198.1"/>
    <property type="molecule type" value="Genomic_DNA"/>
</dbReference>
<evidence type="ECO:0000313" key="2">
    <source>
        <dbReference type="Proteomes" id="UP000248806"/>
    </source>
</evidence>
<sequence>MSYCLFNSILHVPEWLRIAPCFDAMLLLISGGHHQSRLAYLCACWLYRAFSSMLLAIDGDDSGLKIVQAVGITATKAGDQKQLPCMVAHRTPMITL</sequence>
<keyword evidence="2" id="KW-1185">Reference proteome</keyword>
<organism evidence="1 2">
    <name type="scientific">Thermosporothrix hazakensis</name>
    <dbReference type="NCBI Taxonomy" id="644383"/>
    <lineage>
        <taxon>Bacteria</taxon>
        <taxon>Bacillati</taxon>
        <taxon>Chloroflexota</taxon>
        <taxon>Ktedonobacteria</taxon>
        <taxon>Ktedonobacterales</taxon>
        <taxon>Thermosporotrichaceae</taxon>
        <taxon>Thermosporothrix</taxon>
    </lineage>
</organism>
<proteinExistence type="predicted"/>
<dbReference type="AlphaFoldDB" id="A0A326U802"/>
<evidence type="ECO:0008006" key="3">
    <source>
        <dbReference type="Google" id="ProtNLM"/>
    </source>
</evidence>
<dbReference type="Proteomes" id="UP000248806">
    <property type="component" value="Unassembled WGS sequence"/>
</dbReference>
<name>A0A326U802_THEHA</name>